<dbReference type="AlphaFoldDB" id="A0A1W2DIZ5"/>
<proteinExistence type="predicted"/>
<organism evidence="1 2">
    <name type="scientific">Fulvimarina manganoxydans</name>
    <dbReference type="NCBI Taxonomy" id="937218"/>
    <lineage>
        <taxon>Bacteria</taxon>
        <taxon>Pseudomonadati</taxon>
        <taxon>Pseudomonadota</taxon>
        <taxon>Alphaproteobacteria</taxon>
        <taxon>Hyphomicrobiales</taxon>
        <taxon>Aurantimonadaceae</taxon>
        <taxon>Fulvimarina</taxon>
    </lineage>
</organism>
<accession>A0A1W2DIZ5</accession>
<sequence length="95" mass="10449">MKFSCLSYMLLYDSGRAELNMEDERTTFVFVLPDKTQIPGFRHRNPDGTLGGFVATTASVARSAFVHSEAFVEPGKVVGAYERVEADEPCAIDAL</sequence>
<gene>
    <name evidence="1" type="ORF">SAMN06297251_11559</name>
</gene>
<dbReference type="STRING" id="937218.SAMN06297251_11559"/>
<name>A0A1W2DIZ5_9HYPH</name>
<keyword evidence="2" id="KW-1185">Reference proteome</keyword>
<reference evidence="1 2" key="1">
    <citation type="submission" date="2017-04" db="EMBL/GenBank/DDBJ databases">
        <authorList>
            <person name="Afonso C.L."/>
            <person name="Miller P.J."/>
            <person name="Scott M.A."/>
            <person name="Spackman E."/>
            <person name="Goraichik I."/>
            <person name="Dimitrov K.M."/>
            <person name="Suarez D.L."/>
            <person name="Swayne D.E."/>
        </authorList>
    </citation>
    <scope>NUCLEOTIDE SEQUENCE [LARGE SCALE GENOMIC DNA]</scope>
    <source>
        <strain evidence="1 2">CGMCC 1.10972</strain>
    </source>
</reference>
<evidence type="ECO:0000313" key="2">
    <source>
        <dbReference type="Proteomes" id="UP000192656"/>
    </source>
</evidence>
<dbReference type="EMBL" id="FWXR01000015">
    <property type="protein sequence ID" value="SMC96968.1"/>
    <property type="molecule type" value="Genomic_DNA"/>
</dbReference>
<evidence type="ECO:0000313" key="1">
    <source>
        <dbReference type="EMBL" id="SMC96968.1"/>
    </source>
</evidence>
<protein>
    <submittedName>
        <fullName evidence="1">Uncharacterized protein</fullName>
    </submittedName>
</protein>
<dbReference type="Proteomes" id="UP000192656">
    <property type="component" value="Unassembled WGS sequence"/>
</dbReference>